<keyword evidence="1 2" id="KW-0238">DNA-binding</keyword>
<gene>
    <name evidence="4" type="ORF">AERYTH_13855</name>
</gene>
<dbReference type="STRING" id="2041.AERYTH_13855"/>
<dbReference type="RefSeq" id="WP_067859913.1">
    <property type="nucleotide sequence ID" value="NZ_CP011502.1"/>
</dbReference>
<dbReference type="Proteomes" id="UP000067689">
    <property type="component" value="Chromosome"/>
</dbReference>
<feature type="DNA-binding region" description="H-T-H motif" evidence="2">
    <location>
        <begin position="21"/>
        <end position="40"/>
    </location>
</feature>
<feature type="domain" description="HTH tetR-type" evidence="3">
    <location>
        <begin position="1"/>
        <end position="58"/>
    </location>
</feature>
<sequence length="188" mass="20312">MTPDEILAVAQRQLNADPTSSMADIARAAHIGRATLHRYFAGRDELLLEIGTRSLDRWEQRLDEAAVEDVAAGGDGGLIRSTVEQLLERFTDDSDDFGFALTDHFLTVEPGLAARAEALHRREVVLFAAGQRAGVLRDDVSAAWLSTAGYGLLVAAREAIRVGDVPRRGLGALVSSFFLDGASARQHD</sequence>
<reference evidence="4 5" key="1">
    <citation type="journal article" date="1991" name="Int. J. Syst. Bacteriol.">
        <title>Description of the erythromycin-producing bacterium Arthrobacter sp. strain NRRL B-3381 as Aeromicrobium erythreum gen. nov., sp. nov.</title>
        <authorList>
            <person name="Miller E.S."/>
            <person name="Woese C.R."/>
            <person name="Brenner S."/>
        </authorList>
    </citation>
    <scope>NUCLEOTIDE SEQUENCE [LARGE SCALE GENOMIC DNA]</scope>
    <source>
        <strain evidence="4 5">AR18</strain>
    </source>
</reference>
<dbReference type="AlphaFoldDB" id="A0A0U4BCX3"/>
<name>A0A0U4BCX3_9ACTN</name>
<dbReference type="OrthoDB" id="8654052at2"/>
<dbReference type="PATRIC" id="fig|2041.4.peg.2889"/>
<dbReference type="EMBL" id="CP011502">
    <property type="protein sequence ID" value="ALX05705.1"/>
    <property type="molecule type" value="Genomic_DNA"/>
</dbReference>
<dbReference type="GO" id="GO:0003677">
    <property type="term" value="F:DNA binding"/>
    <property type="evidence" value="ECO:0007669"/>
    <property type="project" value="UniProtKB-UniRule"/>
</dbReference>
<dbReference type="InterPro" id="IPR001647">
    <property type="entry name" value="HTH_TetR"/>
</dbReference>
<evidence type="ECO:0000313" key="4">
    <source>
        <dbReference type="EMBL" id="ALX05705.1"/>
    </source>
</evidence>
<evidence type="ECO:0000256" key="1">
    <source>
        <dbReference type="ARBA" id="ARBA00023125"/>
    </source>
</evidence>
<dbReference type="InterPro" id="IPR009057">
    <property type="entry name" value="Homeodomain-like_sf"/>
</dbReference>
<dbReference type="SUPFAM" id="SSF46689">
    <property type="entry name" value="Homeodomain-like"/>
    <property type="match status" value="1"/>
</dbReference>
<accession>A0A0U4BCX3</accession>
<evidence type="ECO:0000313" key="5">
    <source>
        <dbReference type="Proteomes" id="UP000067689"/>
    </source>
</evidence>
<dbReference type="Gene3D" id="1.10.357.10">
    <property type="entry name" value="Tetracycline Repressor, domain 2"/>
    <property type="match status" value="1"/>
</dbReference>
<proteinExistence type="predicted"/>
<organism evidence="4 5">
    <name type="scientific">Aeromicrobium erythreum</name>
    <dbReference type="NCBI Taxonomy" id="2041"/>
    <lineage>
        <taxon>Bacteria</taxon>
        <taxon>Bacillati</taxon>
        <taxon>Actinomycetota</taxon>
        <taxon>Actinomycetes</taxon>
        <taxon>Propionibacteriales</taxon>
        <taxon>Nocardioidaceae</taxon>
        <taxon>Aeromicrobium</taxon>
    </lineage>
</organism>
<evidence type="ECO:0000256" key="2">
    <source>
        <dbReference type="PROSITE-ProRule" id="PRU00335"/>
    </source>
</evidence>
<dbReference type="KEGG" id="aer:AERYTH_13855"/>
<keyword evidence="5" id="KW-1185">Reference proteome</keyword>
<dbReference type="PROSITE" id="PS50977">
    <property type="entry name" value="HTH_TETR_2"/>
    <property type="match status" value="1"/>
</dbReference>
<dbReference type="Pfam" id="PF00440">
    <property type="entry name" value="TetR_N"/>
    <property type="match status" value="1"/>
</dbReference>
<protein>
    <recommendedName>
        <fullName evidence="3">HTH tetR-type domain-containing protein</fullName>
    </recommendedName>
</protein>
<evidence type="ECO:0000259" key="3">
    <source>
        <dbReference type="PROSITE" id="PS50977"/>
    </source>
</evidence>